<gene>
    <name evidence="2" type="ORF">IAG11_19175</name>
</gene>
<dbReference type="RefSeq" id="WP_188147472.1">
    <property type="nucleotide sequence ID" value="NZ_JACSVK010000139.1"/>
</dbReference>
<comment type="caution">
    <text evidence="2">The sequence shown here is derived from an EMBL/GenBank/DDBJ whole genome shotgun (WGS) entry which is preliminary data.</text>
</comment>
<reference evidence="2" key="1">
    <citation type="submission" date="2020-08" db="EMBL/GenBank/DDBJ databases">
        <title>Diversity of carbapenem-resistant Acinetobacter baumannii and bacteriophage-mediated spread of the Oxa23 carbapenemase.</title>
        <authorList>
            <person name="Abouelfetouh A."/>
            <person name="Mattock J."/>
            <person name="Turner D."/>
            <person name="Li E."/>
            <person name="Evans B.A."/>
        </authorList>
    </citation>
    <scope>NUCLEOTIDE SEQUENCE</scope>
    <source>
        <strain evidence="2">A86</strain>
    </source>
</reference>
<evidence type="ECO:0000313" key="3">
    <source>
        <dbReference type="Proteomes" id="UP000634608"/>
    </source>
</evidence>
<dbReference type="Proteomes" id="UP000634608">
    <property type="component" value="Unassembled WGS sequence"/>
</dbReference>
<sequence length="56" mass="6750">MEMKAIIIDRIIDRSKANLKLRIKRNIEEKEKKGEENDRNEKVKTNKKRSVLHVVY</sequence>
<evidence type="ECO:0000256" key="1">
    <source>
        <dbReference type="SAM" id="MobiDB-lite"/>
    </source>
</evidence>
<name>A0A8I0KBX2_ACIBA</name>
<feature type="region of interest" description="Disordered" evidence="1">
    <location>
        <begin position="31"/>
        <end position="56"/>
    </location>
</feature>
<feature type="compositionally biased region" description="Basic and acidic residues" evidence="1">
    <location>
        <begin position="31"/>
        <end position="44"/>
    </location>
</feature>
<proteinExistence type="predicted"/>
<organism evidence="2 3">
    <name type="scientific">Acinetobacter baumannii</name>
    <dbReference type="NCBI Taxonomy" id="470"/>
    <lineage>
        <taxon>Bacteria</taxon>
        <taxon>Pseudomonadati</taxon>
        <taxon>Pseudomonadota</taxon>
        <taxon>Gammaproteobacteria</taxon>
        <taxon>Moraxellales</taxon>
        <taxon>Moraxellaceae</taxon>
        <taxon>Acinetobacter</taxon>
        <taxon>Acinetobacter calcoaceticus/baumannii complex</taxon>
    </lineage>
</organism>
<dbReference type="AlphaFoldDB" id="A0A8I0KBX2"/>
<evidence type="ECO:0000313" key="2">
    <source>
        <dbReference type="EMBL" id="MBD0221989.1"/>
    </source>
</evidence>
<dbReference type="EMBL" id="JACSVK010000139">
    <property type="protein sequence ID" value="MBD0221989.1"/>
    <property type="molecule type" value="Genomic_DNA"/>
</dbReference>
<accession>A0A8I0KBX2</accession>
<protein>
    <submittedName>
        <fullName evidence="2">Uncharacterized protein</fullName>
    </submittedName>
</protein>
<feature type="compositionally biased region" description="Basic residues" evidence="1">
    <location>
        <begin position="45"/>
        <end position="56"/>
    </location>
</feature>